<evidence type="ECO:0000313" key="1">
    <source>
        <dbReference type="EMBL" id="PQJ11514.1"/>
    </source>
</evidence>
<organism evidence="1 2">
    <name type="scientific">Flavipsychrobacter stenotrophus</name>
    <dbReference type="NCBI Taxonomy" id="2077091"/>
    <lineage>
        <taxon>Bacteria</taxon>
        <taxon>Pseudomonadati</taxon>
        <taxon>Bacteroidota</taxon>
        <taxon>Chitinophagia</taxon>
        <taxon>Chitinophagales</taxon>
        <taxon>Chitinophagaceae</taxon>
        <taxon>Flavipsychrobacter</taxon>
    </lineage>
</organism>
<evidence type="ECO:0000313" key="2">
    <source>
        <dbReference type="Proteomes" id="UP000239872"/>
    </source>
</evidence>
<dbReference type="AlphaFoldDB" id="A0A2S7SXP9"/>
<name>A0A2S7SXP9_9BACT</name>
<keyword evidence="2" id="KW-1185">Reference proteome</keyword>
<dbReference type="EMBL" id="PPSL01000002">
    <property type="protein sequence ID" value="PQJ11514.1"/>
    <property type="molecule type" value="Genomic_DNA"/>
</dbReference>
<gene>
    <name evidence="1" type="ORF">CJD36_006845</name>
</gene>
<accession>A0A2S7SXP9</accession>
<protein>
    <submittedName>
        <fullName evidence="1">Uncharacterized protein</fullName>
    </submittedName>
</protein>
<comment type="caution">
    <text evidence="1">The sequence shown here is derived from an EMBL/GenBank/DDBJ whole genome shotgun (WGS) entry which is preliminary data.</text>
</comment>
<proteinExistence type="predicted"/>
<dbReference type="Proteomes" id="UP000239872">
    <property type="component" value="Unassembled WGS sequence"/>
</dbReference>
<reference evidence="1 2" key="1">
    <citation type="submission" date="2018-01" db="EMBL/GenBank/DDBJ databases">
        <title>A novel member of the phylum Bacteroidetes isolated from glacier ice.</title>
        <authorList>
            <person name="Liu Q."/>
            <person name="Xin Y.-H."/>
        </authorList>
    </citation>
    <scope>NUCLEOTIDE SEQUENCE [LARGE SCALE GENOMIC DNA]</scope>
    <source>
        <strain evidence="1 2">RB1R16</strain>
    </source>
</reference>
<sequence>MYKIKIKNNVDKKIKSIFYQYYSPVYKKVITKEAVIEGDQIESQNIGLLYICVQNKLHWAISKIVYADDTDETFLVEGPLKKFHQDADECDCNITPTDRRGN</sequence>